<reference evidence="1 2" key="1">
    <citation type="journal article" date="2019" name="Int. J. Syst. Evol. Microbiol.">
        <title>The Global Catalogue of Microorganisms (GCM) 10K type strain sequencing project: providing services to taxonomists for standard genome sequencing and annotation.</title>
        <authorList>
            <consortium name="The Broad Institute Genomics Platform"/>
            <consortium name="The Broad Institute Genome Sequencing Center for Infectious Disease"/>
            <person name="Wu L."/>
            <person name="Ma J."/>
        </authorList>
    </citation>
    <scope>NUCLEOTIDE SEQUENCE [LARGE SCALE GENOMIC DNA]</scope>
    <source>
        <strain evidence="1 2">JCM 15921</strain>
    </source>
</reference>
<dbReference type="EMBL" id="BAAAQB010000006">
    <property type="protein sequence ID" value="GAA2126188.1"/>
    <property type="molecule type" value="Genomic_DNA"/>
</dbReference>
<keyword evidence="2" id="KW-1185">Reference proteome</keyword>
<dbReference type="NCBIfam" id="NF046112">
    <property type="entry name" value="MSMEG_6209_Nter"/>
    <property type="match status" value="1"/>
</dbReference>
<gene>
    <name evidence="1" type="ORF">GCM10009825_03110</name>
</gene>
<dbReference type="Gene3D" id="1.10.8.1060">
    <property type="entry name" value="Corynebacterium glutamicum thioredoxin-dependent arsenate reductase, N-terminal domain"/>
    <property type="match status" value="1"/>
</dbReference>
<proteinExistence type="predicted"/>
<comment type="caution">
    <text evidence="1">The sequence shown here is derived from an EMBL/GenBank/DDBJ whole genome shotgun (WGS) entry which is preliminary data.</text>
</comment>
<dbReference type="Proteomes" id="UP001500102">
    <property type="component" value="Unassembled WGS sequence"/>
</dbReference>
<name>A0ABN2YFW0_9MICC</name>
<evidence type="ECO:0000313" key="1">
    <source>
        <dbReference type="EMBL" id="GAA2126188.1"/>
    </source>
</evidence>
<evidence type="ECO:0000313" key="2">
    <source>
        <dbReference type="Proteomes" id="UP001500102"/>
    </source>
</evidence>
<accession>A0ABN2YFW0</accession>
<protein>
    <submittedName>
        <fullName evidence="1">Uncharacterized protein</fullName>
    </submittedName>
</protein>
<organism evidence="1 2">
    <name type="scientific">Arthrobacter humicola</name>
    <dbReference type="NCBI Taxonomy" id="409291"/>
    <lineage>
        <taxon>Bacteria</taxon>
        <taxon>Bacillati</taxon>
        <taxon>Actinomycetota</taxon>
        <taxon>Actinomycetes</taxon>
        <taxon>Micrococcales</taxon>
        <taxon>Micrococcaceae</taxon>
        <taxon>Arthrobacter</taxon>
    </lineage>
</organism>
<sequence length="89" mass="9602">MTPGLIDAGIGPLHTDNVTDAANEPSINQVVDRLAARFPHVPRVHIAGIVGEEFEALDAGRIRTFIPTLVERGARVRIQREFGMSTAGD</sequence>